<gene>
    <name evidence="2" type="ORF">MNBD_GAMMA14-2583</name>
</gene>
<protein>
    <recommendedName>
        <fullName evidence="1">Antitoxin Xre/MbcA/ParS-like toxin-binding domain-containing protein</fullName>
    </recommendedName>
</protein>
<reference evidence="2" key="1">
    <citation type="submission" date="2018-06" db="EMBL/GenBank/DDBJ databases">
        <authorList>
            <person name="Zhirakovskaya E."/>
        </authorList>
    </citation>
    <scope>NUCLEOTIDE SEQUENCE</scope>
</reference>
<feature type="domain" description="Antitoxin Xre/MbcA/ParS-like toxin-binding" evidence="1">
    <location>
        <begin position="86"/>
        <end position="121"/>
    </location>
</feature>
<name>A0A3B0Z7C0_9ZZZZ</name>
<dbReference type="InterPro" id="IPR024467">
    <property type="entry name" value="Xre/MbcA/ParS-like_toxin-bd"/>
</dbReference>
<dbReference type="EMBL" id="UOFM01000549">
    <property type="protein sequence ID" value="VAW83452.1"/>
    <property type="molecule type" value="Genomic_DNA"/>
</dbReference>
<dbReference type="Pfam" id="PF09722">
    <property type="entry name" value="Xre_MbcA_ParS_C"/>
    <property type="match status" value="1"/>
</dbReference>
<organism evidence="2">
    <name type="scientific">hydrothermal vent metagenome</name>
    <dbReference type="NCBI Taxonomy" id="652676"/>
    <lineage>
        <taxon>unclassified sequences</taxon>
        <taxon>metagenomes</taxon>
        <taxon>ecological metagenomes</taxon>
    </lineage>
</organism>
<proteinExistence type="predicted"/>
<accession>A0A3B0Z7C0</accession>
<evidence type="ECO:0000313" key="2">
    <source>
        <dbReference type="EMBL" id="VAW83452.1"/>
    </source>
</evidence>
<evidence type="ECO:0000259" key="1">
    <source>
        <dbReference type="Pfam" id="PF09722"/>
    </source>
</evidence>
<dbReference type="AlphaFoldDB" id="A0A3B0Z7C0"/>
<sequence length="133" mass="15191">MMSDMTEEERVQLTQGVLGLLDDWGISGKDQLLLLGLNDAPAREIRQLRENRPLPDIPDVMLRVEHLICIADALRTTYPFSRHMGKLWMNKPNRKFRQRTPAATMVEDGIVGLISVRSYLDCSYSWDITTSVS</sequence>